<evidence type="ECO:0000259" key="1">
    <source>
        <dbReference type="Pfam" id="PF22691"/>
    </source>
</evidence>
<dbReference type="InterPro" id="IPR016039">
    <property type="entry name" value="Thiolase-like"/>
</dbReference>
<dbReference type="Gene3D" id="3.40.47.10">
    <property type="match status" value="1"/>
</dbReference>
<protein>
    <recommendedName>
        <fullName evidence="1">Thiolase C-terminal domain-containing protein</fullName>
    </recommendedName>
</protein>
<dbReference type="PANTHER" id="PTHR42870">
    <property type="entry name" value="ACETYL-COA C-ACETYLTRANSFERASE"/>
    <property type="match status" value="1"/>
</dbReference>
<reference evidence="2 3" key="1">
    <citation type="journal article" date="2014" name="BMC Genomics">
        <title>Comparison of environmental and isolate Sulfobacillus genomes reveals diverse carbon, sulfur, nitrogen, and hydrogen metabolisms.</title>
        <authorList>
            <person name="Justice N.B."/>
            <person name="Norman A."/>
            <person name="Brown C.T."/>
            <person name="Singh A."/>
            <person name="Thomas B.C."/>
            <person name="Banfield J.F."/>
        </authorList>
    </citation>
    <scope>NUCLEOTIDE SEQUENCE [LARGE SCALE GENOMIC DNA]</scope>
    <source>
        <strain evidence="2">AMDSBA3</strain>
    </source>
</reference>
<evidence type="ECO:0000313" key="3">
    <source>
        <dbReference type="Proteomes" id="UP000241848"/>
    </source>
</evidence>
<dbReference type="AlphaFoldDB" id="A0A2T2WL31"/>
<organism evidence="2 3">
    <name type="scientific">Sulfobacillus acidophilus</name>
    <dbReference type="NCBI Taxonomy" id="53633"/>
    <lineage>
        <taxon>Bacteria</taxon>
        <taxon>Bacillati</taxon>
        <taxon>Bacillota</taxon>
        <taxon>Clostridia</taxon>
        <taxon>Eubacteriales</taxon>
        <taxon>Clostridiales Family XVII. Incertae Sedis</taxon>
        <taxon>Sulfobacillus</taxon>
    </lineage>
</organism>
<dbReference type="InterPro" id="IPR055140">
    <property type="entry name" value="Thiolase_C_2"/>
</dbReference>
<proteinExistence type="predicted"/>
<dbReference type="EMBL" id="PXYV01000010">
    <property type="protein sequence ID" value="PSR22930.1"/>
    <property type="molecule type" value="Genomic_DNA"/>
</dbReference>
<dbReference type="GO" id="GO:0016746">
    <property type="term" value="F:acyltransferase activity"/>
    <property type="evidence" value="ECO:0007669"/>
    <property type="project" value="InterPro"/>
</dbReference>
<feature type="domain" description="Thiolase C-terminal" evidence="1">
    <location>
        <begin position="216"/>
        <end position="271"/>
    </location>
</feature>
<dbReference type="SUPFAM" id="SSF53901">
    <property type="entry name" value="Thiolase-like"/>
    <property type="match status" value="1"/>
</dbReference>
<comment type="caution">
    <text evidence="2">The sequence shown here is derived from an EMBL/GenBank/DDBJ whole genome shotgun (WGS) entry which is preliminary data.</text>
</comment>
<dbReference type="Pfam" id="PF22691">
    <property type="entry name" value="Thiolase_C_1"/>
    <property type="match status" value="1"/>
</dbReference>
<dbReference type="PANTHER" id="PTHR42870:SF6">
    <property type="entry name" value="ACETYL-COA C-ACYLTRANSFERASE"/>
    <property type="match status" value="1"/>
</dbReference>
<accession>A0A2T2WL31</accession>
<dbReference type="Proteomes" id="UP000241848">
    <property type="component" value="Unassembled WGS sequence"/>
</dbReference>
<evidence type="ECO:0000313" key="2">
    <source>
        <dbReference type="EMBL" id="PSR22930.1"/>
    </source>
</evidence>
<gene>
    <name evidence="2" type="ORF">C7B45_04735</name>
</gene>
<name>A0A2T2WL31_9FIRM</name>
<sequence>MIFETAQAALQDAGIGRDDIDNVVLAASDELDGRSISSMLTAMPAGALLKDEVKVTDSGLHGLILGTLRILSGLYDIGMVVSWSKVSECRPSQVWRGALEPFFSRDVGAIDPLLSAAHAARYVADYGIDVSLLDAVANRMRNRPGTPDFDAAPTYLAYPLKASHFAPTVDGVAAVVIASSQAFAQRRFAHQPMWIRGMGWDTDAYYLGQRGWDGWKSLRIASRLALERAGISLSSVDVVGLEDISSFELIMGVEAIGLADQGHGAEWILDSGYSINSLANGFGGYPPFCAGLWRISRITQAMRSSGAQHALVQGRTGQGAQGHAVVVLSQKSEGGM</sequence>